<dbReference type="SUPFAM" id="SSF56349">
    <property type="entry name" value="DNA breaking-rejoining enzymes"/>
    <property type="match status" value="1"/>
</dbReference>
<evidence type="ECO:0000256" key="1">
    <source>
        <dbReference type="ARBA" id="ARBA00023172"/>
    </source>
</evidence>
<comment type="caution">
    <text evidence="2">The sequence shown here is derived from an EMBL/GenBank/DDBJ whole genome shotgun (WGS) entry which is preliminary data.</text>
</comment>
<dbReference type="Proteomes" id="UP000244240">
    <property type="component" value="Unassembled WGS sequence"/>
</dbReference>
<dbReference type="CDD" id="cd00397">
    <property type="entry name" value="DNA_BRE_C"/>
    <property type="match status" value="1"/>
</dbReference>
<evidence type="ECO:0000313" key="2">
    <source>
        <dbReference type="EMBL" id="PTX47241.1"/>
    </source>
</evidence>
<dbReference type="GO" id="GO:0003677">
    <property type="term" value="F:DNA binding"/>
    <property type="evidence" value="ECO:0007669"/>
    <property type="project" value="InterPro"/>
</dbReference>
<organism evidence="2 3">
    <name type="scientific">Melghirimyces profundicolus</name>
    <dbReference type="NCBI Taxonomy" id="1242148"/>
    <lineage>
        <taxon>Bacteria</taxon>
        <taxon>Bacillati</taxon>
        <taxon>Bacillota</taxon>
        <taxon>Bacilli</taxon>
        <taxon>Bacillales</taxon>
        <taxon>Thermoactinomycetaceae</taxon>
        <taxon>Melghirimyces</taxon>
    </lineage>
</organism>
<dbReference type="OrthoDB" id="974902at2"/>
<dbReference type="GO" id="GO:0006310">
    <property type="term" value="P:DNA recombination"/>
    <property type="evidence" value="ECO:0007669"/>
    <property type="project" value="UniProtKB-KW"/>
</dbReference>
<dbReference type="InterPro" id="IPR011010">
    <property type="entry name" value="DNA_brk_join_enz"/>
</dbReference>
<dbReference type="AlphaFoldDB" id="A0A2T6ATV1"/>
<reference evidence="2 3" key="1">
    <citation type="submission" date="2018-04" db="EMBL/GenBank/DDBJ databases">
        <title>Genomic Encyclopedia of Archaeal and Bacterial Type Strains, Phase II (KMG-II): from individual species to whole genera.</title>
        <authorList>
            <person name="Goeker M."/>
        </authorList>
    </citation>
    <scope>NUCLEOTIDE SEQUENCE [LARGE SCALE GENOMIC DNA]</scope>
    <source>
        <strain evidence="2 3">DSM 45787</strain>
    </source>
</reference>
<dbReference type="Gene3D" id="1.10.443.10">
    <property type="entry name" value="Intergrase catalytic core"/>
    <property type="match status" value="1"/>
</dbReference>
<keyword evidence="1" id="KW-0233">DNA recombination</keyword>
<name>A0A2T6ATV1_9BACL</name>
<dbReference type="RefSeq" id="WP_108026838.1">
    <property type="nucleotide sequence ID" value="NZ_QBKR01000053.1"/>
</dbReference>
<dbReference type="InterPro" id="IPR013762">
    <property type="entry name" value="Integrase-like_cat_sf"/>
</dbReference>
<dbReference type="GO" id="GO:0015074">
    <property type="term" value="P:DNA integration"/>
    <property type="evidence" value="ECO:0007669"/>
    <property type="project" value="InterPro"/>
</dbReference>
<evidence type="ECO:0000313" key="3">
    <source>
        <dbReference type="Proteomes" id="UP000244240"/>
    </source>
</evidence>
<keyword evidence="3" id="KW-1185">Reference proteome</keyword>
<sequence length="215" mass="24935">MEQKSRGLSKNTIYLRQTAISRFLEFTGQQVDYRRVGKSRRNKALPLSREEFETLYFQLLRHTNLRNRALVALFLFCSLRPADVLSLTWADVQLGNRSGTLFHHETQRFIPLCAEACLHLINYTQGEKKDPTQKLMNIGRHNAAYLVEKHFGVQATKLRTTFEYCLIQSGFSDPLIAYLLGRKIPDKAFYLPDPPELSRLIQRAWATEYPVIATR</sequence>
<protein>
    <submittedName>
        <fullName evidence="2">Phage integrase family protein</fullName>
    </submittedName>
</protein>
<dbReference type="EMBL" id="QBKR01000053">
    <property type="protein sequence ID" value="PTX47241.1"/>
    <property type="molecule type" value="Genomic_DNA"/>
</dbReference>
<proteinExistence type="predicted"/>
<gene>
    <name evidence="2" type="ORF">C8P63_1537</name>
</gene>
<accession>A0A2T6ATV1</accession>